<evidence type="ECO:0000313" key="10">
    <source>
        <dbReference type="EMBL" id="MDQ0116531.1"/>
    </source>
</evidence>
<evidence type="ECO:0000256" key="3">
    <source>
        <dbReference type="ARBA" id="ARBA00022723"/>
    </source>
</evidence>
<dbReference type="Gene3D" id="3.40.50.200">
    <property type="entry name" value="Peptidase S8/S53 domain"/>
    <property type="match status" value="1"/>
</dbReference>
<dbReference type="PANTHER" id="PTHR43806:SF11">
    <property type="entry name" value="CEREVISIN-RELATED"/>
    <property type="match status" value="1"/>
</dbReference>
<dbReference type="InterPro" id="IPR036852">
    <property type="entry name" value="Peptidase_S8/S53_dom_sf"/>
</dbReference>
<keyword evidence="3" id="KW-0479">Metal-binding</keyword>
<keyword evidence="11" id="KW-1185">Reference proteome</keyword>
<dbReference type="InterPro" id="IPR015500">
    <property type="entry name" value="Peptidase_S8_subtilisin-rel"/>
</dbReference>
<comment type="similarity">
    <text evidence="1 6 7">Belongs to the peptidase S8 family.</text>
</comment>
<dbReference type="InterPro" id="IPR034202">
    <property type="entry name" value="Subtilisin_Carlsberg-like"/>
</dbReference>
<evidence type="ECO:0000256" key="6">
    <source>
        <dbReference type="PROSITE-ProRule" id="PRU01240"/>
    </source>
</evidence>
<dbReference type="PANTHER" id="PTHR43806">
    <property type="entry name" value="PEPTIDASE S8"/>
    <property type="match status" value="1"/>
</dbReference>
<dbReference type="PROSITE" id="PS00137">
    <property type="entry name" value="SUBTILASE_HIS"/>
    <property type="match status" value="1"/>
</dbReference>
<dbReference type="Gene3D" id="3.30.70.80">
    <property type="entry name" value="Peptidase S8 propeptide/proteinase inhibitor I9"/>
    <property type="match status" value="1"/>
</dbReference>
<dbReference type="InterPro" id="IPR050131">
    <property type="entry name" value="Peptidase_S8_subtilisin-like"/>
</dbReference>
<feature type="domain" description="Peptidase S8/S53" evidence="9">
    <location>
        <begin position="413"/>
        <end position="514"/>
    </location>
</feature>
<dbReference type="InterPro" id="IPR023827">
    <property type="entry name" value="Peptidase_S8_Asp-AS"/>
</dbReference>
<organism evidence="10 11">
    <name type="scientific">Paenibacillus harenae</name>
    <dbReference type="NCBI Taxonomy" id="306543"/>
    <lineage>
        <taxon>Bacteria</taxon>
        <taxon>Bacillati</taxon>
        <taxon>Bacillota</taxon>
        <taxon>Bacilli</taxon>
        <taxon>Bacillales</taxon>
        <taxon>Paenibacillaceae</taxon>
        <taxon>Paenibacillus</taxon>
    </lineage>
</organism>
<accession>A0ABT9UC06</accession>
<evidence type="ECO:0000259" key="9">
    <source>
        <dbReference type="Pfam" id="PF00082"/>
    </source>
</evidence>
<dbReference type="InterPro" id="IPR022398">
    <property type="entry name" value="Peptidase_S8_His-AS"/>
</dbReference>
<dbReference type="PRINTS" id="PR00723">
    <property type="entry name" value="SUBTILISIN"/>
</dbReference>
<feature type="active site" description="Charge relay system" evidence="6">
    <location>
        <position position="466"/>
    </location>
</feature>
<dbReference type="Pfam" id="PF00082">
    <property type="entry name" value="Peptidase_S8"/>
    <property type="match status" value="2"/>
</dbReference>
<name>A0ABT9UC06_PAEHA</name>
<dbReference type="SUPFAM" id="SSF54897">
    <property type="entry name" value="Protease propeptides/inhibitors"/>
    <property type="match status" value="1"/>
</dbReference>
<evidence type="ECO:0000256" key="5">
    <source>
        <dbReference type="ARBA" id="ARBA00022825"/>
    </source>
</evidence>
<proteinExistence type="inferred from homology"/>
<sequence>MKRWIQAGIVSKVLSSMTVVLLLASNVVAAAPTDNSQKHSYLIGLKPGASTKALHVPGVRIASHWANLEAMHIEASEAAASGLARNPNVSYIEEDRPVYATSDGGSYSDGALTWGLQAVHAEQAWSQNATGTNINICVLDTGIDYDQPEFTRNGVSIIKASKNFVNDGHPDARDGDGHGTHVAGTIAGQTDASGSRIGVAPSVNLYIARVLGDDGSGTTSSVISGMNWCQENNANIASLSLGSSKPSRTEQKVFDLAYMNNMLIIAASGNDSGKIGYPAKYDSVVAVGAVDSNLALAGFSNFGKDQELVAPGVGTLSSVPQGTALKGTVMETENGTETPYRNNIIEFSNVGNATGLLVECGLADSTTSCNGKPETGSWIAFIDRGDITFTEKLQNVMTQGAAGAIIANNDTASPEDAGSFTLGAEGSWIPAVSVSYNSGSNIRSGGLGSGLVNVSQWDYDYFEGTSMATPHVSAVAAIAWSANPSLTNEQIRSVLRNSSLDLGASGRDHSYGYGLVQADAAVTLAKGL</sequence>
<dbReference type="InterPro" id="IPR000209">
    <property type="entry name" value="Peptidase_S8/S53_dom"/>
</dbReference>
<dbReference type="GO" id="GO:0006508">
    <property type="term" value="P:proteolysis"/>
    <property type="evidence" value="ECO:0007669"/>
    <property type="project" value="UniProtKB-KW"/>
</dbReference>
<dbReference type="Proteomes" id="UP001229346">
    <property type="component" value="Unassembled WGS sequence"/>
</dbReference>
<dbReference type="InterPro" id="IPR023828">
    <property type="entry name" value="Peptidase_S8_Ser-AS"/>
</dbReference>
<evidence type="ECO:0000256" key="2">
    <source>
        <dbReference type="ARBA" id="ARBA00022670"/>
    </source>
</evidence>
<keyword evidence="4 6" id="KW-0378">Hydrolase</keyword>
<dbReference type="CDD" id="cd07477">
    <property type="entry name" value="Peptidases_S8_Subtilisin_subset"/>
    <property type="match status" value="1"/>
</dbReference>
<evidence type="ECO:0000256" key="1">
    <source>
        <dbReference type="ARBA" id="ARBA00011073"/>
    </source>
</evidence>
<dbReference type="PROSITE" id="PS00138">
    <property type="entry name" value="SUBTILASE_SER"/>
    <property type="match status" value="1"/>
</dbReference>
<evidence type="ECO:0000256" key="4">
    <source>
        <dbReference type="ARBA" id="ARBA00022801"/>
    </source>
</evidence>
<dbReference type="GO" id="GO:0008233">
    <property type="term" value="F:peptidase activity"/>
    <property type="evidence" value="ECO:0007669"/>
    <property type="project" value="UniProtKB-KW"/>
</dbReference>
<evidence type="ECO:0000256" key="8">
    <source>
        <dbReference type="SAM" id="SignalP"/>
    </source>
</evidence>
<dbReference type="RefSeq" id="WP_307208593.1">
    <property type="nucleotide sequence ID" value="NZ_JAUSSU010000020.1"/>
</dbReference>
<protein>
    <submittedName>
        <fullName evidence="10">Subtilisin family serine protease</fullName>
    </submittedName>
</protein>
<feature type="chain" id="PRO_5045487985" evidence="8">
    <location>
        <begin position="31"/>
        <end position="528"/>
    </location>
</feature>
<dbReference type="PROSITE" id="PS51892">
    <property type="entry name" value="SUBTILASE"/>
    <property type="match status" value="1"/>
</dbReference>
<feature type="signal peptide" evidence="8">
    <location>
        <begin position="1"/>
        <end position="30"/>
    </location>
</feature>
<dbReference type="InterPro" id="IPR037045">
    <property type="entry name" value="S8pro/Inhibitor_I9_sf"/>
</dbReference>
<feature type="active site" description="Charge relay system" evidence="6">
    <location>
        <position position="140"/>
    </location>
</feature>
<keyword evidence="2 6" id="KW-0645">Protease</keyword>
<comment type="caution">
    <text evidence="10">The sequence shown here is derived from an EMBL/GenBank/DDBJ whole genome shotgun (WGS) entry which is preliminary data.</text>
</comment>
<keyword evidence="8" id="KW-0732">Signal</keyword>
<reference evidence="10 11" key="1">
    <citation type="submission" date="2023-07" db="EMBL/GenBank/DDBJ databases">
        <title>Sorghum-associated microbial communities from plants grown in Nebraska, USA.</title>
        <authorList>
            <person name="Schachtman D."/>
        </authorList>
    </citation>
    <scope>NUCLEOTIDE SEQUENCE [LARGE SCALE GENOMIC DNA]</scope>
    <source>
        <strain evidence="10 11">CC482</strain>
    </source>
</reference>
<dbReference type="PROSITE" id="PS00136">
    <property type="entry name" value="SUBTILASE_ASP"/>
    <property type="match status" value="1"/>
</dbReference>
<feature type="domain" description="Peptidase S8/S53" evidence="9">
    <location>
        <begin position="131"/>
        <end position="336"/>
    </location>
</feature>
<evidence type="ECO:0000313" key="11">
    <source>
        <dbReference type="Proteomes" id="UP001229346"/>
    </source>
</evidence>
<dbReference type="EMBL" id="JAUSSU010000020">
    <property type="protein sequence ID" value="MDQ0116531.1"/>
    <property type="molecule type" value="Genomic_DNA"/>
</dbReference>
<dbReference type="Gene3D" id="3.50.30.30">
    <property type="match status" value="1"/>
</dbReference>
<dbReference type="SUPFAM" id="SSF52743">
    <property type="entry name" value="Subtilisin-like"/>
    <property type="match status" value="1"/>
</dbReference>
<dbReference type="CDD" id="cd00538">
    <property type="entry name" value="PA"/>
    <property type="match status" value="1"/>
</dbReference>
<feature type="active site" description="Charge relay system" evidence="6">
    <location>
        <position position="178"/>
    </location>
</feature>
<keyword evidence="5 6" id="KW-0720">Serine protease</keyword>
<gene>
    <name evidence="10" type="ORF">J2T15_006012</name>
</gene>
<evidence type="ECO:0000256" key="7">
    <source>
        <dbReference type="RuleBase" id="RU003355"/>
    </source>
</evidence>